<protein>
    <recommendedName>
        <fullName evidence="4">Terpene synthase</fullName>
        <ecNumber evidence="4">4.2.3.-</ecNumber>
    </recommendedName>
</protein>
<sequence>MAASSYTASNLLAQVQGQTMHVPPLDSLYSHWIQGVNPLVEEIRPLVEELLVRYVPQKEDLSHARASAYCLFAATWYPDCDLPRLQFVVIYSIFLFFWDDNIDREEGSCDRDLSYDITLGTQYRSEAKAYANWHLGFEAKGCPEPQYQNPQLEMFGMAAKILRRLADQDTLRRFRDEVFLYIDSCQREQEDRLSGKFPSAESYWEMRLGTSSVYTFCAFSPFILELSFPKALLDSQEMLDCWTEVNKNIVFENDLLSFKKEVADGATTTLIPVLMNEHCISMNEAVALSVAGLAECCKRFDMAGAALRKRAMEFDTNVQNSVGRLIRCFETMQSGCYNWSKKTDRYGVGPYRKEDGSLQFQL</sequence>
<accession>A0AA35MCZ8</accession>
<dbReference type="Proteomes" id="UP001160390">
    <property type="component" value="Unassembled WGS sequence"/>
</dbReference>
<reference evidence="5" key="1">
    <citation type="submission" date="2023-01" db="EMBL/GenBank/DDBJ databases">
        <authorList>
            <person name="Piombo E."/>
        </authorList>
    </citation>
    <scope>NUCLEOTIDE SEQUENCE</scope>
</reference>
<dbReference type="SFLD" id="SFLDG01020">
    <property type="entry name" value="Terpene_Cyclase_Like_2"/>
    <property type="match status" value="1"/>
</dbReference>
<keyword evidence="4" id="KW-0456">Lyase</keyword>
<dbReference type="EMBL" id="CABFNP030001261">
    <property type="protein sequence ID" value="CAI6094897.1"/>
    <property type="molecule type" value="Genomic_DNA"/>
</dbReference>
<dbReference type="GO" id="GO:0046872">
    <property type="term" value="F:metal ion binding"/>
    <property type="evidence" value="ECO:0007669"/>
    <property type="project" value="UniProtKB-KW"/>
</dbReference>
<dbReference type="SUPFAM" id="SSF48576">
    <property type="entry name" value="Terpenoid synthases"/>
    <property type="match status" value="1"/>
</dbReference>
<evidence type="ECO:0000256" key="4">
    <source>
        <dbReference type="RuleBase" id="RU366034"/>
    </source>
</evidence>
<dbReference type="EC" id="4.2.3.-" evidence="4"/>
<keyword evidence="6" id="KW-1185">Reference proteome</keyword>
<dbReference type="InterPro" id="IPR008949">
    <property type="entry name" value="Isoprenoid_synthase_dom_sf"/>
</dbReference>
<proteinExistence type="inferred from homology"/>
<comment type="caution">
    <text evidence="5">The sequence shown here is derived from an EMBL/GenBank/DDBJ whole genome shotgun (WGS) entry which is preliminary data.</text>
</comment>
<dbReference type="Pfam" id="PF19086">
    <property type="entry name" value="Terpene_syn_C_2"/>
    <property type="match status" value="1"/>
</dbReference>
<evidence type="ECO:0000256" key="2">
    <source>
        <dbReference type="ARBA" id="ARBA00006333"/>
    </source>
</evidence>
<dbReference type="PANTHER" id="PTHR35201:SF4">
    <property type="entry name" value="BETA-PINACENE SYNTHASE-RELATED"/>
    <property type="match status" value="1"/>
</dbReference>
<keyword evidence="3 4" id="KW-0460">Magnesium</keyword>
<dbReference type="GO" id="GO:0010333">
    <property type="term" value="F:terpene synthase activity"/>
    <property type="evidence" value="ECO:0007669"/>
    <property type="project" value="InterPro"/>
</dbReference>
<dbReference type="Gene3D" id="1.10.600.10">
    <property type="entry name" value="Farnesyl Diphosphate Synthase"/>
    <property type="match status" value="1"/>
</dbReference>
<dbReference type="InterPro" id="IPR034686">
    <property type="entry name" value="Terpene_cyclase-like_2"/>
</dbReference>
<evidence type="ECO:0000313" key="5">
    <source>
        <dbReference type="EMBL" id="CAI6094897.1"/>
    </source>
</evidence>
<gene>
    <name evidence="5" type="ORF">CCHLO57077_00007506</name>
</gene>
<evidence type="ECO:0000256" key="1">
    <source>
        <dbReference type="ARBA" id="ARBA00001946"/>
    </source>
</evidence>
<evidence type="ECO:0000313" key="6">
    <source>
        <dbReference type="Proteomes" id="UP001160390"/>
    </source>
</evidence>
<name>A0AA35MCZ8_9HYPO</name>
<comment type="similarity">
    <text evidence="2 4">Belongs to the terpene synthase family.</text>
</comment>
<organism evidence="5 6">
    <name type="scientific">Clonostachys chloroleuca</name>
    <dbReference type="NCBI Taxonomy" id="1926264"/>
    <lineage>
        <taxon>Eukaryota</taxon>
        <taxon>Fungi</taxon>
        <taxon>Dikarya</taxon>
        <taxon>Ascomycota</taxon>
        <taxon>Pezizomycotina</taxon>
        <taxon>Sordariomycetes</taxon>
        <taxon>Hypocreomycetidae</taxon>
        <taxon>Hypocreales</taxon>
        <taxon>Bionectriaceae</taxon>
        <taxon>Clonostachys</taxon>
    </lineage>
</organism>
<dbReference type="SFLD" id="SFLDS00005">
    <property type="entry name" value="Isoprenoid_Synthase_Type_I"/>
    <property type="match status" value="1"/>
</dbReference>
<dbReference type="AlphaFoldDB" id="A0AA35MCZ8"/>
<comment type="cofactor">
    <cofactor evidence="1 4">
        <name>Mg(2+)</name>
        <dbReference type="ChEBI" id="CHEBI:18420"/>
    </cofactor>
</comment>
<evidence type="ECO:0000256" key="3">
    <source>
        <dbReference type="ARBA" id="ARBA00022842"/>
    </source>
</evidence>
<dbReference type="GO" id="GO:0008299">
    <property type="term" value="P:isoprenoid biosynthetic process"/>
    <property type="evidence" value="ECO:0007669"/>
    <property type="project" value="UniProtKB-ARBA"/>
</dbReference>
<keyword evidence="4" id="KW-0479">Metal-binding</keyword>
<dbReference type="PANTHER" id="PTHR35201">
    <property type="entry name" value="TERPENE SYNTHASE"/>
    <property type="match status" value="1"/>
</dbReference>